<name>A0AAU9DUM6_9LACO</name>
<evidence type="ECO:0000313" key="2">
    <source>
        <dbReference type="EMBL" id="BDR59198.1"/>
    </source>
</evidence>
<evidence type="ECO:0000313" key="3">
    <source>
        <dbReference type="Proteomes" id="UP001321861"/>
    </source>
</evidence>
<reference evidence="2 3" key="1">
    <citation type="journal article" date="2023" name="Microbiol. Spectr.">
        <title>Symbiosis of Carpenter Bees with Uncharacterized Lactic Acid Bacteria Showing NAD Auxotrophy.</title>
        <authorList>
            <person name="Kawasaki S."/>
            <person name="Ozawa K."/>
            <person name="Mori T."/>
            <person name="Yamamoto A."/>
            <person name="Ito M."/>
            <person name="Ohkuma M."/>
            <person name="Sakamoto M."/>
            <person name="Matsutani M."/>
        </authorList>
    </citation>
    <scope>NUCLEOTIDE SEQUENCE [LARGE SCALE GENOMIC DNA]</scope>
    <source>
        <strain evidence="2 3">XA3</strain>
    </source>
</reference>
<accession>A0AAU9DUM6</accession>
<dbReference type="AlphaFoldDB" id="A0AAU9DUM6"/>
<protein>
    <submittedName>
        <fullName evidence="2">Uncharacterized protein</fullName>
    </submittedName>
</protein>
<dbReference type="KEGG" id="xap:XA3_16390"/>
<feature type="region of interest" description="Disordered" evidence="1">
    <location>
        <begin position="1"/>
        <end position="26"/>
    </location>
</feature>
<evidence type="ECO:0000256" key="1">
    <source>
        <dbReference type="SAM" id="MobiDB-lite"/>
    </source>
</evidence>
<dbReference type="RefSeq" id="WP_317635003.1">
    <property type="nucleotide sequence ID" value="NZ_AP026802.1"/>
</dbReference>
<organism evidence="2 3">
    <name type="scientific">Xylocopilactobacillus apicola</name>
    <dbReference type="NCBI Taxonomy" id="2932184"/>
    <lineage>
        <taxon>Bacteria</taxon>
        <taxon>Bacillati</taxon>
        <taxon>Bacillota</taxon>
        <taxon>Bacilli</taxon>
        <taxon>Lactobacillales</taxon>
        <taxon>Lactobacillaceae</taxon>
        <taxon>Xylocopilactobacillus</taxon>
    </lineage>
</organism>
<dbReference type="EMBL" id="AP026802">
    <property type="protein sequence ID" value="BDR59198.1"/>
    <property type="molecule type" value="Genomic_DNA"/>
</dbReference>
<proteinExistence type="predicted"/>
<dbReference type="Proteomes" id="UP001321861">
    <property type="component" value="Chromosome"/>
</dbReference>
<feature type="compositionally biased region" description="Basic and acidic residues" evidence="1">
    <location>
        <begin position="16"/>
        <end position="26"/>
    </location>
</feature>
<keyword evidence="3" id="KW-1185">Reference proteome</keyword>
<gene>
    <name evidence="2" type="ORF">XA3_16390</name>
</gene>
<sequence length="57" mass="6463">MSADQLQARLVTEPYRGMDEDYQRSEKGRIANNDYLTPAQGLGKYIISFVTKKPLQG</sequence>